<protein>
    <recommendedName>
        <fullName evidence="6">MADS-box domain-containing protein</fullName>
    </recommendedName>
</protein>
<evidence type="ECO:0000256" key="1">
    <source>
        <dbReference type="ARBA" id="ARBA00004123"/>
    </source>
</evidence>
<dbReference type="GO" id="GO:0045944">
    <property type="term" value="P:positive regulation of transcription by RNA polymerase II"/>
    <property type="evidence" value="ECO:0007669"/>
    <property type="project" value="UniProtKB-ARBA"/>
</dbReference>
<dbReference type="AlphaFoldDB" id="A0A9W9LZE7"/>
<accession>A0A9W9LZE7</accession>
<feature type="domain" description="MADS-box" evidence="6">
    <location>
        <begin position="23"/>
        <end position="49"/>
    </location>
</feature>
<sequence length="122" mass="13872">MAARKSIGSNYTLKRKSIRQKQCRRKTNLMKKAYEYSKMCGADVCVGIRLRETGQVHILCSDSSGFWAFLTSQLIVTDQDLEKAVKPTNCEGADYILLICTYSNYMPVFIIKENRGEVMSTL</sequence>
<keyword evidence="4" id="KW-0804">Transcription</keyword>
<evidence type="ECO:0000313" key="7">
    <source>
        <dbReference type="EMBL" id="KAJ5183280.1"/>
    </source>
</evidence>
<keyword evidence="2" id="KW-0805">Transcription regulation</keyword>
<dbReference type="GO" id="GO:0005634">
    <property type="term" value="C:nucleus"/>
    <property type="evidence" value="ECO:0007669"/>
    <property type="project" value="UniProtKB-SubCell"/>
</dbReference>
<dbReference type="Proteomes" id="UP001146351">
    <property type="component" value="Unassembled WGS sequence"/>
</dbReference>
<evidence type="ECO:0000256" key="3">
    <source>
        <dbReference type="ARBA" id="ARBA00023125"/>
    </source>
</evidence>
<dbReference type="GO" id="GO:0046983">
    <property type="term" value="F:protein dimerization activity"/>
    <property type="evidence" value="ECO:0007669"/>
    <property type="project" value="InterPro"/>
</dbReference>
<reference evidence="7" key="1">
    <citation type="submission" date="2022-11" db="EMBL/GenBank/DDBJ databases">
        <authorList>
            <person name="Petersen C."/>
        </authorList>
    </citation>
    <scope>NUCLEOTIDE SEQUENCE</scope>
    <source>
        <strain evidence="7">IBT 21917</strain>
    </source>
</reference>
<organism evidence="7 8">
    <name type="scientific">Penicillium capsulatum</name>
    <dbReference type="NCBI Taxonomy" id="69766"/>
    <lineage>
        <taxon>Eukaryota</taxon>
        <taxon>Fungi</taxon>
        <taxon>Dikarya</taxon>
        <taxon>Ascomycota</taxon>
        <taxon>Pezizomycotina</taxon>
        <taxon>Eurotiomycetes</taxon>
        <taxon>Eurotiomycetidae</taxon>
        <taxon>Eurotiales</taxon>
        <taxon>Aspergillaceae</taxon>
        <taxon>Penicillium</taxon>
    </lineage>
</organism>
<dbReference type="Gene3D" id="3.40.1810.10">
    <property type="entry name" value="Transcription factor, MADS-box"/>
    <property type="match status" value="1"/>
</dbReference>
<evidence type="ECO:0000256" key="4">
    <source>
        <dbReference type="ARBA" id="ARBA00023163"/>
    </source>
</evidence>
<comment type="subcellular location">
    <subcellularLocation>
        <location evidence="1">Nucleus</location>
    </subcellularLocation>
</comment>
<evidence type="ECO:0000259" key="6">
    <source>
        <dbReference type="Pfam" id="PF00319"/>
    </source>
</evidence>
<keyword evidence="8" id="KW-1185">Reference proteome</keyword>
<dbReference type="InterPro" id="IPR002100">
    <property type="entry name" value="TF_MADSbox"/>
</dbReference>
<dbReference type="GO" id="GO:0003677">
    <property type="term" value="F:DNA binding"/>
    <property type="evidence" value="ECO:0007669"/>
    <property type="project" value="UniProtKB-KW"/>
</dbReference>
<dbReference type="OrthoDB" id="1898716at2759"/>
<reference evidence="7" key="2">
    <citation type="journal article" date="2023" name="IMA Fungus">
        <title>Comparative genomic study of the Penicillium genus elucidates a diverse pangenome and 15 lateral gene transfer events.</title>
        <authorList>
            <person name="Petersen C."/>
            <person name="Sorensen T."/>
            <person name="Nielsen M.R."/>
            <person name="Sondergaard T.E."/>
            <person name="Sorensen J.L."/>
            <person name="Fitzpatrick D.A."/>
            <person name="Frisvad J.C."/>
            <person name="Nielsen K.L."/>
        </authorList>
    </citation>
    <scope>NUCLEOTIDE SEQUENCE</scope>
    <source>
        <strain evidence="7">IBT 21917</strain>
    </source>
</reference>
<name>A0A9W9LZE7_9EURO</name>
<dbReference type="InterPro" id="IPR036879">
    <property type="entry name" value="TF_MADSbox_sf"/>
</dbReference>
<evidence type="ECO:0000256" key="2">
    <source>
        <dbReference type="ARBA" id="ARBA00023015"/>
    </source>
</evidence>
<evidence type="ECO:0000313" key="8">
    <source>
        <dbReference type="Proteomes" id="UP001146351"/>
    </source>
</evidence>
<dbReference type="Pfam" id="PF00319">
    <property type="entry name" value="SRF-TF"/>
    <property type="match status" value="1"/>
</dbReference>
<proteinExistence type="predicted"/>
<keyword evidence="3" id="KW-0238">DNA-binding</keyword>
<keyword evidence="5" id="KW-0539">Nucleus</keyword>
<dbReference type="EMBL" id="JAPQKO010000001">
    <property type="protein sequence ID" value="KAJ5183280.1"/>
    <property type="molecule type" value="Genomic_DNA"/>
</dbReference>
<gene>
    <name evidence="7" type="ORF">N7492_000896</name>
</gene>
<evidence type="ECO:0000256" key="5">
    <source>
        <dbReference type="ARBA" id="ARBA00023242"/>
    </source>
</evidence>
<comment type="caution">
    <text evidence="7">The sequence shown here is derived from an EMBL/GenBank/DDBJ whole genome shotgun (WGS) entry which is preliminary data.</text>
</comment>
<dbReference type="SUPFAM" id="SSF55455">
    <property type="entry name" value="SRF-like"/>
    <property type="match status" value="1"/>
</dbReference>